<dbReference type="PROSITE" id="PS50076">
    <property type="entry name" value="DNAJ_2"/>
    <property type="match status" value="1"/>
</dbReference>
<dbReference type="GO" id="GO:0005783">
    <property type="term" value="C:endoplasmic reticulum"/>
    <property type="evidence" value="ECO:0007669"/>
    <property type="project" value="UniProtKB-ARBA"/>
</dbReference>
<evidence type="ECO:0000256" key="2">
    <source>
        <dbReference type="SAM" id="MobiDB-lite"/>
    </source>
</evidence>
<dbReference type="FunFam" id="2.60.260.20:FF:000002">
    <property type="entry name" value="Dnaj homolog subfamily b member"/>
    <property type="match status" value="1"/>
</dbReference>
<dbReference type="InterPro" id="IPR008971">
    <property type="entry name" value="HSP40/DnaJ_pept-bd"/>
</dbReference>
<dbReference type="FunFam" id="1.10.287.110:FF:000020">
    <property type="entry name" value="DnaJ subfamily B member 13"/>
    <property type="match status" value="1"/>
</dbReference>
<dbReference type="GO" id="GO:0006457">
    <property type="term" value="P:protein folding"/>
    <property type="evidence" value="ECO:0007669"/>
    <property type="project" value="InterPro"/>
</dbReference>
<dbReference type="FunFam" id="2.60.260.20:FF:000006">
    <property type="entry name" value="DnaJ subfamily B member 13"/>
    <property type="match status" value="1"/>
</dbReference>
<feature type="region of interest" description="Disordered" evidence="2">
    <location>
        <begin position="87"/>
        <end position="106"/>
    </location>
</feature>
<accession>B9F577</accession>
<dbReference type="SUPFAM" id="SSF46565">
    <property type="entry name" value="Chaperone J-domain"/>
    <property type="match status" value="1"/>
</dbReference>
<protein>
    <recommendedName>
        <fullName evidence="3">J domain-containing protein</fullName>
    </recommendedName>
</protein>
<feature type="domain" description="J" evidence="3">
    <location>
        <begin position="4"/>
        <end position="86"/>
    </location>
</feature>
<organism evidence="4">
    <name type="scientific">Oryza sativa subsp. japonica</name>
    <name type="common">Rice</name>
    <dbReference type="NCBI Taxonomy" id="39947"/>
    <lineage>
        <taxon>Eukaryota</taxon>
        <taxon>Viridiplantae</taxon>
        <taxon>Streptophyta</taxon>
        <taxon>Embryophyta</taxon>
        <taxon>Tracheophyta</taxon>
        <taxon>Spermatophyta</taxon>
        <taxon>Magnoliopsida</taxon>
        <taxon>Liliopsida</taxon>
        <taxon>Poales</taxon>
        <taxon>Poaceae</taxon>
        <taxon>BOP clade</taxon>
        <taxon>Oryzoideae</taxon>
        <taxon>Oryzeae</taxon>
        <taxon>Oryzinae</taxon>
        <taxon>Oryza</taxon>
        <taxon>Oryza sativa</taxon>
    </lineage>
</organism>
<dbReference type="Gene3D" id="2.60.260.20">
    <property type="entry name" value="Urease metallochaperone UreE, N-terminal domain"/>
    <property type="match status" value="2"/>
</dbReference>
<dbReference type="CDD" id="cd10747">
    <property type="entry name" value="DnaJ_C"/>
    <property type="match status" value="1"/>
</dbReference>
<dbReference type="InterPro" id="IPR001623">
    <property type="entry name" value="DnaJ_domain"/>
</dbReference>
<dbReference type="SMART" id="SM00271">
    <property type="entry name" value="DnaJ"/>
    <property type="match status" value="1"/>
</dbReference>
<dbReference type="PRINTS" id="PR00625">
    <property type="entry name" value="JDOMAIN"/>
</dbReference>
<dbReference type="Pfam" id="PF00226">
    <property type="entry name" value="DnaJ"/>
    <property type="match status" value="1"/>
</dbReference>
<gene>
    <name evidence="4" type="ORF">OsJ_06400</name>
</gene>
<dbReference type="InterPro" id="IPR036869">
    <property type="entry name" value="J_dom_sf"/>
</dbReference>
<keyword evidence="1" id="KW-0143">Chaperone</keyword>
<dbReference type="Proteomes" id="UP000007752">
    <property type="component" value="Chromosome 2"/>
</dbReference>
<proteinExistence type="predicted"/>
<dbReference type="GO" id="GO:0051082">
    <property type="term" value="F:unfolded protein binding"/>
    <property type="evidence" value="ECO:0007669"/>
    <property type="project" value="InterPro"/>
</dbReference>
<dbReference type="Pfam" id="PF01556">
    <property type="entry name" value="DnaJ_C"/>
    <property type="match status" value="1"/>
</dbReference>
<dbReference type="AlphaFoldDB" id="B9F577"/>
<dbReference type="SUPFAM" id="SSF49493">
    <property type="entry name" value="HSP40/DnaJ peptide-binding domain"/>
    <property type="match status" value="2"/>
</dbReference>
<reference evidence="4" key="1">
    <citation type="journal article" date="2005" name="PLoS Biol.">
        <title>The genomes of Oryza sativa: a history of duplications.</title>
        <authorList>
            <person name="Yu J."/>
            <person name="Wang J."/>
            <person name="Lin W."/>
            <person name="Li S."/>
            <person name="Li H."/>
            <person name="Zhou J."/>
            <person name="Ni P."/>
            <person name="Dong W."/>
            <person name="Hu S."/>
            <person name="Zeng C."/>
            <person name="Zhang J."/>
            <person name="Zhang Y."/>
            <person name="Li R."/>
            <person name="Xu Z."/>
            <person name="Li S."/>
            <person name="Li X."/>
            <person name="Zheng H."/>
            <person name="Cong L."/>
            <person name="Lin L."/>
            <person name="Yin J."/>
            <person name="Geng J."/>
            <person name="Li G."/>
            <person name="Shi J."/>
            <person name="Liu J."/>
            <person name="Lv H."/>
            <person name="Li J."/>
            <person name="Wang J."/>
            <person name="Deng Y."/>
            <person name="Ran L."/>
            <person name="Shi X."/>
            <person name="Wang X."/>
            <person name="Wu Q."/>
            <person name="Li C."/>
            <person name="Ren X."/>
            <person name="Wang J."/>
            <person name="Wang X."/>
            <person name="Li D."/>
            <person name="Liu D."/>
            <person name="Zhang X."/>
            <person name="Ji Z."/>
            <person name="Zhao W."/>
            <person name="Sun Y."/>
            <person name="Zhang Z."/>
            <person name="Bao J."/>
            <person name="Han Y."/>
            <person name="Dong L."/>
            <person name="Ji J."/>
            <person name="Chen P."/>
            <person name="Wu S."/>
            <person name="Liu J."/>
            <person name="Xiao Y."/>
            <person name="Bu D."/>
            <person name="Tan J."/>
            <person name="Yang L."/>
            <person name="Ye C."/>
            <person name="Zhang J."/>
            <person name="Xu J."/>
            <person name="Zhou Y."/>
            <person name="Yu Y."/>
            <person name="Zhang B."/>
            <person name="Zhuang S."/>
            <person name="Wei H."/>
            <person name="Liu B."/>
            <person name="Lei M."/>
            <person name="Yu H."/>
            <person name="Li Y."/>
            <person name="Xu H."/>
            <person name="Wei S."/>
            <person name="He X."/>
            <person name="Fang L."/>
            <person name="Zhang Z."/>
            <person name="Zhang Y."/>
            <person name="Huang X."/>
            <person name="Su Z."/>
            <person name="Tong W."/>
            <person name="Li J."/>
            <person name="Tong Z."/>
            <person name="Li S."/>
            <person name="Ye J."/>
            <person name="Wang L."/>
            <person name="Fang L."/>
            <person name="Lei T."/>
            <person name="Chen C."/>
            <person name="Chen H."/>
            <person name="Xu Z."/>
            <person name="Li H."/>
            <person name="Huang H."/>
            <person name="Zhang F."/>
            <person name="Xu H."/>
            <person name="Li N."/>
            <person name="Zhao C."/>
            <person name="Li S."/>
            <person name="Dong L."/>
            <person name="Huang Y."/>
            <person name="Li L."/>
            <person name="Xi Y."/>
            <person name="Qi Q."/>
            <person name="Li W."/>
            <person name="Zhang B."/>
            <person name="Hu W."/>
            <person name="Zhang Y."/>
            <person name="Tian X."/>
            <person name="Jiao Y."/>
            <person name="Liang X."/>
            <person name="Jin J."/>
            <person name="Gao L."/>
            <person name="Zheng W."/>
            <person name="Hao B."/>
            <person name="Liu S."/>
            <person name="Wang W."/>
            <person name="Yuan L."/>
            <person name="Cao M."/>
            <person name="McDermott J."/>
            <person name="Samudrala R."/>
            <person name="Wang J."/>
            <person name="Wong G.K."/>
            <person name="Yang H."/>
        </authorList>
    </citation>
    <scope>NUCLEOTIDE SEQUENCE [LARGE SCALE GENOMIC DNA]</scope>
</reference>
<sequence length="365" mass="40436">MGVDYYKLLQVERGATEEELKKAYRKLAMKWHPDKNPNSKKEAEAKFKQISEAYEGMACYIQFLEQKLLQEVLSDSQKRAVYDQYGEEGLKGQVPPPGAGGPGGSSYYGGDGSTFRFNPRSADDIFAEFFGFSSPFSSMGGMGGMGGGVDRGMRGSKFGMYDNDIFGSFSQFPGEASMHAPQRPQKAAPIENRLPCNLADLYKGTTKKMKISREILDSSGRTMVVEEILTIDIKPGWKKGTKITFPEKGNESPHVIPADIVFVIDEKPHDLFTREGNDLVMTQKISLAEALTGCTVQVTALDGRNLTVPINNVVYPGYEEVVLREGMPIPKDPSKKGNLRIKFNIKFPSRLTSEQKSEIKRLLAS</sequence>
<dbReference type="InterPro" id="IPR051339">
    <property type="entry name" value="DnaJ_subfamily_B"/>
</dbReference>
<reference evidence="4" key="2">
    <citation type="submission" date="2008-12" db="EMBL/GenBank/DDBJ databases">
        <title>Improved gene annotation of the rice (Oryza sativa) genomes.</title>
        <authorList>
            <person name="Wang J."/>
            <person name="Li R."/>
            <person name="Fan W."/>
            <person name="Huang Q."/>
            <person name="Zhang J."/>
            <person name="Zhou Y."/>
            <person name="Hu Y."/>
            <person name="Zi S."/>
            <person name="Li J."/>
            <person name="Ni P."/>
            <person name="Zheng H."/>
            <person name="Zhang Y."/>
            <person name="Zhao M."/>
            <person name="Hao Q."/>
            <person name="McDermott J."/>
            <person name="Samudrala R."/>
            <person name="Kristiansen K."/>
            <person name="Wong G.K.-S."/>
        </authorList>
    </citation>
    <scope>NUCLEOTIDE SEQUENCE</scope>
</reference>
<name>B9F577_ORYSJ</name>
<dbReference type="Gene3D" id="1.10.287.110">
    <property type="entry name" value="DnaJ domain"/>
    <property type="match status" value="1"/>
</dbReference>
<dbReference type="PANTHER" id="PTHR24078:SF529">
    <property type="entry name" value="HEAT-SHOCK PROTEIN DNAJ"/>
    <property type="match status" value="1"/>
</dbReference>
<dbReference type="EMBL" id="CM000139">
    <property type="protein sequence ID" value="EEE56808.1"/>
    <property type="molecule type" value="Genomic_DNA"/>
</dbReference>
<dbReference type="PANTHER" id="PTHR24078">
    <property type="entry name" value="DNAJ HOMOLOG SUBFAMILY C MEMBER"/>
    <property type="match status" value="1"/>
</dbReference>
<evidence type="ECO:0000256" key="1">
    <source>
        <dbReference type="ARBA" id="ARBA00023186"/>
    </source>
</evidence>
<evidence type="ECO:0000259" key="3">
    <source>
        <dbReference type="PROSITE" id="PS50076"/>
    </source>
</evidence>
<dbReference type="InterPro" id="IPR002939">
    <property type="entry name" value="DnaJ_C"/>
</dbReference>
<evidence type="ECO:0000313" key="4">
    <source>
        <dbReference type="EMBL" id="EEE56808.1"/>
    </source>
</evidence>
<dbReference type="CDD" id="cd06257">
    <property type="entry name" value="DnaJ"/>
    <property type="match status" value="1"/>
</dbReference>